<dbReference type="AlphaFoldDB" id="A0AAX3X857"/>
<accession>A0AAX3X857</accession>
<dbReference type="EMBL" id="CP123973">
    <property type="protein sequence ID" value="WII29799.1"/>
    <property type="molecule type" value="Genomic_DNA"/>
</dbReference>
<geneLocation type="plasmid" evidence="1 2">
    <name>unnamed2</name>
</geneLocation>
<name>A0AAX3X857_9LACO</name>
<protein>
    <submittedName>
        <fullName evidence="1">Uncharacterized protein</fullName>
    </submittedName>
</protein>
<proteinExistence type="predicted"/>
<gene>
    <name evidence="1" type="ORF">QFE45_11080</name>
</gene>
<keyword evidence="1" id="KW-0614">Plasmid</keyword>
<evidence type="ECO:0000313" key="1">
    <source>
        <dbReference type="EMBL" id="WII29799.1"/>
    </source>
</evidence>
<organism evidence="1 2">
    <name type="scientific">Ligilactobacillus salivarius</name>
    <dbReference type="NCBI Taxonomy" id="1624"/>
    <lineage>
        <taxon>Bacteria</taxon>
        <taxon>Bacillati</taxon>
        <taxon>Bacillota</taxon>
        <taxon>Bacilli</taxon>
        <taxon>Lactobacillales</taxon>
        <taxon>Lactobacillaceae</taxon>
        <taxon>Ligilactobacillus</taxon>
    </lineage>
</organism>
<evidence type="ECO:0000313" key="2">
    <source>
        <dbReference type="Proteomes" id="UP001231316"/>
    </source>
</evidence>
<dbReference type="Proteomes" id="UP001231316">
    <property type="component" value="Plasmid unnamed2"/>
</dbReference>
<reference evidence="1" key="1">
    <citation type="submission" date="2023-04" db="EMBL/GenBank/DDBJ databases">
        <title>Four porcine-derived lactic acid bacteria strains analyses and their evaluation as potential probiotics based on genomics.</title>
        <authorList>
            <person name="Niu D."/>
        </authorList>
    </citation>
    <scope>NUCLEOTIDE SEQUENCE</scope>
    <source>
        <strain evidence="1">ZSA5</strain>
        <plasmid evidence="1">unnamed2</plasmid>
    </source>
</reference>
<dbReference type="RefSeq" id="WP_284650762.1">
    <property type="nucleotide sequence ID" value="NZ_CP123973.1"/>
</dbReference>
<sequence>MAGILESKIGKNYQSSKSNIDEKIAKSKEKQKLINTKVSTSTLREIKFLKQIWGLKFNYEVLDELVKRVQLSDEEKKKYEILKELL</sequence>